<dbReference type="PATRIC" id="fig|1122247.3.peg.4565"/>
<dbReference type="EMBL" id="AMRA01000152">
    <property type="protein sequence ID" value="EKF21266.1"/>
    <property type="molecule type" value="Genomic_DNA"/>
</dbReference>
<comment type="caution">
    <text evidence="1">The sequence shown here is derived from an EMBL/GenBank/DDBJ whole genome shotgun (WGS) entry which is preliminary data.</text>
</comment>
<protein>
    <submittedName>
        <fullName evidence="1">Putative uDP-glucose 4-epimerase</fullName>
    </submittedName>
</protein>
<dbReference type="SUPFAM" id="SSF51735">
    <property type="entry name" value="NAD(P)-binding Rossmann-fold domains"/>
    <property type="match status" value="1"/>
</dbReference>
<reference evidence="1 2" key="1">
    <citation type="journal article" date="2012" name="J. Bacteriol.">
        <title>Genome sequence of Mycobacterium hassiacum DSM 44199, a rare source of heat-stable mycobacterial proteins.</title>
        <authorList>
            <person name="Tiago I."/>
            <person name="Maranha A."/>
            <person name="Mendes V."/>
            <person name="Alarico S."/>
            <person name="Moynihan P.J."/>
            <person name="Clarke A.J."/>
            <person name="Macedo-Ribeiro S."/>
            <person name="Pereira P.J."/>
            <person name="Empadinhas N."/>
        </authorList>
    </citation>
    <scope>NUCLEOTIDE SEQUENCE [LARGE SCALE GENOMIC DNA]</scope>
    <source>
        <strain evidence="2">DSM 44199 / CIP 105218 / JCM 12690 / 3849</strain>
    </source>
</reference>
<gene>
    <name evidence="1" type="ORF">C731_4764</name>
</gene>
<organism evidence="1 2">
    <name type="scientific">Mycolicibacterium hassiacum (strain DSM 44199 / CIP 105218 / JCM 12690 / 3849)</name>
    <name type="common">Mycobacterium hassiacum</name>
    <dbReference type="NCBI Taxonomy" id="1122247"/>
    <lineage>
        <taxon>Bacteria</taxon>
        <taxon>Bacillati</taxon>
        <taxon>Actinomycetota</taxon>
        <taxon>Actinomycetes</taxon>
        <taxon>Mycobacteriales</taxon>
        <taxon>Mycobacteriaceae</taxon>
        <taxon>Mycolicibacterium</taxon>
    </lineage>
</organism>
<name>K5BD75_MYCHD</name>
<dbReference type="Gene3D" id="3.40.50.720">
    <property type="entry name" value="NAD(P)-binding Rossmann-like Domain"/>
    <property type="match status" value="1"/>
</dbReference>
<dbReference type="eggNOG" id="COG0451">
    <property type="taxonomic scope" value="Bacteria"/>
</dbReference>
<accession>K5BD75</accession>
<keyword evidence="2" id="KW-1185">Reference proteome</keyword>
<dbReference type="STRING" id="1122247.GCA_000379865_04121"/>
<dbReference type="Proteomes" id="UP000006265">
    <property type="component" value="Unassembled WGS sequence"/>
</dbReference>
<proteinExistence type="predicted"/>
<evidence type="ECO:0000313" key="2">
    <source>
        <dbReference type="Proteomes" id="UP000006265"/>
    </source>
</evidence>
<dbReference type="AlphaFoldDB" id="K5BD75"/>
<dbReference type="InterPro" id="IPR036291">
    <property type="entry name" value="NAD(P)-bd_dom_sf"/>
</dbReference>
<sequence>MVVSGMVMAEPGAPSTHLPCRSEATALAGAEQGVRAPVLRLLPTVHGEGDRAFVPWLIEIACERGVSGYPGQGTNRWPAVHRKNAATPFRLALGSAPAGAICTPSMTAVSKPA</sequence>
<evidence type="ECO:0000313" key="1">
    <source>
        <dbReference type="EMBL" id="EKF21266.1"/>
    </source>
</evidence>